<reference evidence="2 3" key="1">
    <citation type="submission" date="2018-05" db="EMBL/GenBank/DDBJ databases">
        <title>Genomic analysis of Gracilibacillus dipsosauri DD1 reveals novel features of a salt-tolerant amylase.</title>
        <authorList>
            <person name="Deutch C.E."/>
            <person name="Yang S."/>
        </authorList>
    </citation>
    <scope>NUCLEOTIDE SEQUENCE [LARGE SCALE GENOMIC DNA]</scope>
    <source>
        <strain evidence="2 3">DD1</strain>
    </source>
</reference>
<dbReference type="Pfam" id="PF11706">
    <property type="entry name" value="zf-CGNR"/>
    <property type="match status" value="1"/>
</dbReference>
<dbReference type="SUPFAM" id="SSF160904">
    <property type="entry name" value="Jann2411-like"/>
    <property type="match status" value="1"/>
</dbReference>
<protein>
    <submittedName>
        <fullName evidence="2">RNA-binding protein</fullName>
    </submittedName>
</protein>
<dbReference type="PANTHER" id="PTHR35525">
    <property type="entry name" value="BLL6575 PROTEIN"/>
    <property type="match status" value="1"/>
</dbReference>
<dbReference type="Gene3D" id="1.10.3300.10">
    <property type="entry name" value="Jann2411-like domain"/>
    <property type="match status" value="1"/>
</dbReference>
<comment type="caution">
    <text evidence="2">The sequence shown here is derived from an EMBL/GenBank/DDBJ whole genome shotgun (WGS) entry which is preliminary data.</text>
</comment>
<dbReference type="InterPro" id="IPR023286">
    <property type="entry name" value="ABATE_dom_sf"/>
</dbReference>
<dbReference type="Pfam" id="PF07336">
    <property type="entry name" value="ABATE"/>
    <property type="match status" value="1"/>
</dbReference>
<accession>A0A317L238</accession>
<feature type="domain" description="Zinc finger CGNR" evidence="1">
    <location>
        <begin position="147"/>
        <end position="186"/>
    </location>
</feature>
<proteinExistence type="predicted"/>
<evidence type="ECO:0000313" key="3">
    <source>
        <dbReference type="Proteomes" id="UP000245624"/>
    </source>
</evidence>
<evidence type="ECO:0000313" key="2">
    <source>
        <dbReference type="EMBL" id="PWU69593.1"/>
    </source>
</evidence>
<dbReference type="InterPro" id="IPR010852">
    <property type="entry name" value="ABATE"/>
</dbReference>
<dbReference type="EMBL" id="QGTD01000005">
    <property type="protein sequence ID" value="PWU69593.1"/>
    <property type="molecule type" value="Genomic_DNA"/>
</dbReference>
<dbReference type="Proteomes" id="UP000245624">
    <property type="component" value="Unassembled WGS sequence"/>
</dbReference>
<dbReference type="PANTHER" id="PTHR35525:SF3">
    <property type="entry name" value="BLL6575 PROTEIN"/>
    <property type="match status" value="1"/>
</dbReference>
<organism evidence="2 3">
    <name type="scientific">Gracilibacillus dipsosauri</name>
    <dbReference type="NCBI Taxonomy" id="178340"/>
    <lineage>
        <taxon>Bacteria</taxon>
        <taxon>Bacillati</taxon>
        <taxon>Bacillota</taxon>
        <taxon>Bacilli</taxon>
        <taxon>Bacillales</taxon>
        <taxon>Bacillaceae</taxon>
        <taxon>Gracilibacillus</taxon>
    </lineage>
</organism>
<keyword evidence="3" id="KW-1185">Reference proteome</keyword>
<dbReference type="RefSeq" id="WP_054788681.1">
    <property type="nucleotide sequence ID" value="NZ_QGTD01000005.1"/>
</dbReference>
<sequence length="190" mass="21819">MPNNETFPLTSNYLSLDLVNTEIVRRGIRHDLLKGNFADWFQTMLKEGNIVDEQFDKEYVISDGLHALLDLREFLREGFERIVDKGDLDDQWVSHLESLIEKAPFSYKRIKEGSLVPIPVGDSLDAIVSLVAFDALRLYTTGDLQALRRCANPDCVLLFIDKSGRRKWCSMKICGNRMKVSRHNQRNASE</sequence>
<gene>
    <name evidence="2" type="ORF">DLJ74_06390</name>
</gene>
<dbReference type="InterPro" id="IPR021005">
    <property type="entry name" value="Znf_CGNR"/>
</dbReference>
<evidence type="ECO:0000259" key="1">
    <source>
        <dbReference type="Pfam" id="PF11706"/>
    </source>
</evidence>
<dbReference type="AlphaFoldDB" id="A0A317L238"/>
<dbReference type="OrthoDB" id="123307at2"/>
<name>A0A317L238_9BACI</name>